<dbReference type="PANTHER" id="PTHR39615:SF1">
    <property type="entry name" value="YALI0E17897P"/>
    <property type="match status" value="1"/>
</dbReference>
<feature type="region of interest" description="Disordered" evidence="1">
    <location>
        <begin position="141"/>
        <end position="177"/>
    </location>
</feature>
<dbReference type="OMA" id="HTPRIKK"/>
<evidence type="ECO:0000256" key="1">
    <source>
        <dbReference type="SAM" id="MobiDB-lite"/>
    </source>
</evidence>
<keyword evidence="3" id="KW-1185">Reference proteome</keyword>
<protein>
    <submittedName>
        <fullName evidence="2">Uncharacterized protein</fullName>
    </submittedName>
</protein>
<accession>A0A1V2LBC3</accession>
<feature type="compositionally biased region" description="Low complexity" evidence="1">
    <location>
        <begin position="141"/>
        <end position="150"/>
    </location>
</feature>
<dbReference type="PANTHER" id="PTHR39615">
    <property type="entry name" value="YALI0E17897P"/>
    <property type="match status" value="1"/>
</dbReference>
<dbReference type="AlphaFoldDB" id="A0A1V2LBC3"/>
<dbReference type="InterPro" id="IPR027915">
    <property type="entry name" value="DUF4452"/>
</dbReference>
<organism evidence="2 3">
    <name type="scientific">Cyberlindnera fabianii</name>
    <name type="common">Yeast</name>
    <name type="synonym">Hansenula fabianii</name>
    <dbReference type="NCBI Taxonomy" id="36022"/>
    <lineage>
        <taxon>Eukaryota</taxon>
        <taxon>Fungi</taxon>
        <taxon>Dikarya</taxon>
        <taxon>Ascomycota</taxon>
        <taxon>Saccharomycotina</taxon>
        <taxon>Saccharomycetes</taxon>
        <taxon>Phaffomycetales</taxon>
        <taxon>Phaffomycetaceae</taxon>
        <taxon>Cyberlindnera</taxon>
    </lineage>
</organism>
<evidence type="ECO:0000313" key="3">
    <source>
        <dbReference type="Proteomes" id="UP000189513"/>
    </source>
</evidence>
<comment type="caution">
    <text evidence="2">The sequence shown here is derived from an EMBL/GenBank/DDBJ whole genome shotgun (WGS) entry which is preliminary data.</text>
</comment>
<gene>
    <name evidence="2" type="ORF">BON22_1248</name>
</gene>
<dbReference type="EMBL" id="MPUK01000002">
    <property type="protein sequence ID" value="ONH69187.1"/>
    <property type="molecule type" value="Genomic_DNA"/>
</dbReference>
<sequence>MAYDYSPLGNQVYPGQQQQQPSKLQQQKLNNGYVYQNSPLGGTAMLNQQQQAYNNLNLSTRVQQGMNGASVTSVASAAAAYPTPRATNISPNLNFASLYSNRARLNAQKGFDLEDDMEFCPEIPQANNFTHHKFNPYTSSTFSPTVSPTSQNAHTTSPLPKKENADNMSPRGITPRAKKVLEIVNPLTGMRVGSPAPYK</sequence>
<name>A0A1V2LBC3_CYBFA</name>
<dbReference type="Pfam" id="PF14618">
    <property type="entry name" value="DUF4452"/>
    <property type="match status" value="1"/>
</dbReference>
<evidence type="ECO:0000313" key="2">
    <source>
        <dbReference type="EMBL" id="ONH69187.1"/>
    </source>
</evidence>
<dbReference type="VEuPathDB" id="FungiDB:BON22_1248"/>
<dbReference type="Proteomes" id="UP000189513">
    <property type="component" value="Unassembled WGS sequence"/>
</dbReference>
<proteinExistence type="predicted"/>
<reference evidence="3" key="1">
    <citation type="journal article" date="2017" name="Genome Announc.">
        <title>Genome sequences of Cyberlindnera fabianii 65, Pichia kudriavzevii 129, and Saccharomyces cerevisiae 131 isolated from fermented masau fruits in Zimbabwe.</title>
        <authorList>
            <person name="van Rijswijck I.M.H."/>
            <person name="Derks M.F.L."/>
            <person name="Abee T."/>
            <person name="de Ridder D."/>
            <person name="Smid E.J."/>
        </authorList>
    </citation>
    <scope>NUCLEOTIDE SEQUENCE [LARGE SCALE GENOMIC DNA]</scope>
    <source>
        <strain evidence="3">65</strain>
    </source>
</reference>